<evidence type="ECO:0000313" key="4">
    <source>
        <dbReference type="Proteomes" id="UP000008139"/>
    </source>
</evidence>
<dbReference type="PANTHER" id="PTHR43267:SF1">
    <property type="entry name" value="TRNA THREONYLCARBAMOYLADENOSINE DEHYDRATASE"/>
    <property type="match status" value="1"/>
</dbReference>
<dbReference type="AlphaFoldDB" id="F2LVH3"/>
<keyword evidence="1" id="KW-0812">Transmembrane</keyword>
<evidence type="ECO:0000256" key="1">
    <source>
        <dbReference type="SAM" id="Phobius"/>
    </source>
</evidence>
<dbReference type="FunCoup" id="F2LVH3">
    <property type="interactions" value="440"/>
</dbReference>
<dbReference type="InterPro" id="IPR045886">
    <property type="entry name" value="ThiF/MoeB/HesA"/>
</dbReference>
<evidence type="ECO:0000313" key="3">
    <source>
        <dbReference type="EMBL" id="AEA33757.1"/>
    </source>
</evidence>
<keyword evidence="1" id="KW-1133">Transmembrane helix</keyword>
<dbReference type="STRING" id="760142.Hipma_0787"/>
<dbReference type="GO" id="GO:0061504">
    <property type="term" value="P:cyclic threonylcarbamoyladenosine biosynthetic process"/>
    <property type="evidence" value="ECO:0007669"/>
    <property type="project" value="TreeGrafter"/>
</dbReference>
<dbReference type="KEGG" id="hmr:Hipma_0787"/>
<dbReference type="EMBL" id="CP002606">
    <property type="protein sequence ID" value="AEA33757.1"/>
    <property type="molecule type" value="Genomic_DNA"/>
</dbReference>
<feature type="domain" description="THIF-type NAD/FAD binding fold" evidence="2">
    <location>
        <begin position="5"/>
        <end position="222"/>
    </location>
</feature>
<dbReference type="Gene3D" id="3.40.50.720">
    <property type="entry name" value="NAD(P)-binding Rossmann-like Domain"/>
    <property type="match status" value="1"/>
</dbReference>
<gene>
    <name evidence="3" type="ordered locus">Hipma_0787</name>
</gene>
<dbReference type="eggNOG" id="COG0476">
    <property type="taxonomic scope" value="Bacteria"/>
</dbReference>
<protein>
    <submittedName>
        <fullName evidence="3">UBA/THIF-type NAD/FAD binding protein</fullName>
    </submittedName>
</protein>
<dbReference type="SUPFAM" id="SSF69572">
    <property type="entry name" value="Activating enzymes of the ubiquitin-like proteins"/>
    <property type="match status" value="1"/>
</dbReference>
<organism evidence="3 4">
    <name type="scientific">Hippea maritima (strain ATCC 700847 / DSM 10411 / MH2)</name>
    <dbReference type="NCBI Taxonomy" id="760142"/>
    <lineage>
        <taxon>Bacteria</taxon>
        <taxon>Pseudomonadati</taxon>
        <taxon>Campylobacterota</taxon>
        <taxon>Desulfurellia</taxon>
        <taxon>Desulfurellales</taxon>
        <taxon>Hippeaceae</taxon>
        <taxon>Hippea</taxon>
    </lineage>
</organism>
<keyword evidence="1" id="KW-0472">Membrane</keyword>
<reference evidence="4" key="2">
    <citation type="submission" date="2011-03" db="EMBL/GenBank/DDBJ databases">
        <title>The complete genome of Hippea maritima DSM 10411.</title>
        <authorList>
            <consortium name="US DOE Joint Genome Institute (JGI-PGF)"/>
            <person name="Lucas S."/>
            <person name="Copeland A."/>
            <person name="Lapidus A."/>
            <person name="Bruce D."/>
            <person name="Goodwin L."/>
            <person name="Pitluck S."/>
            <person name="Peters L."/>
            <person name="Kyrpides N."/>
            <person name="Mavromatis K."/>
            <person name="Pagani I."/>
            <person name="Ivanova N."/>
            <person name="Mikhailova N."/>
            <person name="Lu M."/>
            <person name="Detter J.C."/>
            <person name="Tapia R."/>
            <person name="Han C."/>
            <person name="Land M."/>
            <person name="Hauser L."/>
            <person name="Markowitz V."/>
            <person name="Cheng J.-F."/>
            <person name="Hugenholtz P."/>
            <person name="Woyke T."/>
            <person name="Wu D."/>
            <person name="Spring S."/>
            <person name="Schroeder M."/>
            <person name="Brambilla E."/>
            <person name="Klenk H.-P."/>
            <person name="Eisen J.A."/>
        </authorList>
    </citation>
    <scope>NUCLEOTIDE SEQUENCE [LARGE SCALE GENOMIC DNA]</scope>
    <source>
        <strain evidence="4">ATCC 700847 / DSM 10411 / MH2</strain>
    </source>
</reference>
<dbReference type="InParanoid" id="F2LVH3"/>
<accession>F2LVH3</accession>
<dbReference type="Pfam" id="PF00899">
    <property type="entry name" value="ThiF"/>
    <property type="match status" value="1"/>
</dbReference>
<reference evidence="3 4" key="1">
    <citation type="journal article" date="2011" name="Stand. Genomic Sci.">
        <title>Complete genome sequence of the thermophilic sulfur-reducer Hippea maritima type strain (MH(2)).</title>
        <authorList>
            <person name="Huntemann M."/>
            <person name="Lu M."/>
            <person name="Nolan M."/>
            <person name="Lapidus A."/>
            <person name="Lucas S."/>
            <person name="Hammon N."/>
            <person name="Deshpande S."/>
            <person name="Cheng J.F."/>
            <person name="Tapia R."/>
            <person name="Han C."/>
            <person name="Goodwin L."/>
            <person name="Pitluck S."/>
            <person name="Liolios K."/>
            <person name="Pagani I."/>
            <person name="Ivanova N."/>
            <person name="Ovchinikova G."/>
            <person name="Pati A."/>
            <person name="Chen A."/>
            <person name="Palaniappan K."/>
            <person name="Land M."/>
            <person name="Hauser L."/>
            <person name="Jeffries C.D."/>
            <person name="Detter J.C."/>
            <person name="Brambilla E.M."/>
            <person name="Rohde M."/>
            <person name="Spring S."/>
            <person name="Goker M."/>
            <person name="Woyke T."/>
            <person name="Bristow J."/>
            <person name="Eisen J.A."/>
            <person name="Markowitz V."/>
            <person name="Hugenholtz P."/>
            <person name="Kyrpides N.C."/>
            <person name="Klenk H.P."/>
            <person name="Mavromatis K."/>
        </authorList>
    </citation>
    <scope>NUCLEOTIDE SEQUENCE [LARGE SCALE GENOMIC DNA]</scope>
    <source>
        <strain evidence="4">ATCC 700847 / DSM 10411 / MH2</strain>
    </source>
</reference>
<sequence length="224" mass="25244">MKFISRNALVFNKNQLNKINSSTVVIAGVGGLGSIVSEILSRMNIKRLIIIDNGIVDEPDLERQTLYDYNDIGRRKVEVAKEKLMKKTKTCHIDTFFEDIQENKLSSILREADGFVDCLDNYEGRFALEKQLTEKQFLIHGGVENTYGQITTIIKNKTPLLSEIYYGFKTENKIVGVSTTAVFIIASLMAQEVINNIIGTPELINKLLVVNCGDFSFSKLTLKR</sequence>
<name>F2LVH3_HIPMA</name>
<keyword evidence="4" id="KW-1185">Reference proteome</keyword>
<dbReference type="InterPro" id="IPR035985">
    <property type="entry name" value="Ubiquitin-activating_enz"/>
</dbReference>
<dbReference type="HOGENOM" id="CLU_013325_10_4_7"/>
<dbReference type="PANTHER" id="PTHR43267">
    <property type="entry name" value="TRNA THREONYLCARBAMOYLADENOSINE DEHYDRATASE"/>
    <property type="match status" value="1"/>
</dbReference>
<dbReference type="Proteomes" id="UP000008139">
    <property type="component" value="Chromosome"/>
</dbReference>
<dbReference type="RefSeq" id="WP_013681798.1">
    <property type="nucleotide sequence ID" value="NC_015318.1"/>
</dbReference>
<dbReference type="InterPro" id="IPR000594">
    <property type="entry name" value="ThiF_NAD_FAD-bd"/>
</dbReference>
<dbReference type="GO" id="GO:0008641">
    <property type="term" value="F:ubiquitin-like modifier activating enzyme activity"/>
    <property type="evidence" value="ECO:0007669"/>
    <property type="project" value="InterPro"/>
</dbReference>
<dbReference type="GO" id="GO:0061503">
    <property type="term" value="F:tRNA threonylcarbamoyladenosine dehydratase"/>
    <property type="evidence" value="ECO:0007669"/>
    <property type="project" value="TreeGrafter"/>
</dbReference>
<proteinExistence type="predicted"/>
<feature type="transmembrane region" description="Helical" evidence="1">
    <location>
        <begin position="20"/>
        <end position="40"/>
    </location>
</feature>
<evidence type="ECO:0000259" key="2">
    <source>
        <dbReference type="Pfam" id="PF00899"/>
    </source>
</evidence>